<dbReference type="AlphaFoldDB" id="A0A2Z4YUV5"/>
<organism evidence="1 2">
    <name type="scientific">Rhizobium leguminosarum</name>
    <dbReference type="NCBI Taxonomy" id="384"/>
    <lineage>
        <taxon>Bacteria</taxon>
        <taxon>Pseudomonadati</taxon>
        <taxon>Pseudomonadota</taxon>
        <taxon>Alphaproteobacteria</taxon>
        <taxon>Hyphomicrobiales</taxon>
        <taxon>Rhizobiaceae</taxon>
        <taxon>Rhizobium/Agrobacterium group</taxon>
        <taxon>Rhizobium</taxon>
    </lineage>
</organism>
<sequence length="40" mass="4740">MQTLFFYHPVMYSKYDFENTTKELVSTGNALQILAPKREK</sequence>
<evidence type="ECO:0000313" key="1">
    <source>
        <dbReference type="EMBL" id="AXA45130.1"/>
    </source>
</evidence>
<keyword evidence="1" id="KW-0614">Plasmid</keyword>
<dbReference type="EMBL" id="CP030764">
    <property type="protein sequence ID" value="AXA45130.1"/>
    <property type="molecule type" value="Genomic_DNA"/>
</dbReference>
<gene>
    <name evidence="1" type="ORF">DLJ82_7160</name>
</gene>
<name>A0A2Z4YUV5_RHILE</name>
<protein>
    <submittedName>
        <fullName evidence="1">Uncharacterized protein</fullName>
    </submittedName>
</protein>
<evidence type="ECO:0000313" key="2">
    <source>
        <dbReference type="Proteomes" id="UP000251166"/>
    </source>
</evidence>
<geneLocation type="plasmid" evidence="1 2">
    <name>unnamed4</name>
</geneLocation>
<proteinExistence type="predicted"/>
<accession>A0A2Z4YUV5</accession>
<dbReference type="Proteomes" id="UP000251166">
    <property type="component" value="Plasmid unnamed4"/>
</dbReference>
<reference evidence="1 2" key="1">
    <citation type="submission" date="2018-07" db="EMBL/GenBank/DDBJ databases">
        <title>Rhizobium leguminosarum strain:ATCC 14479 Genome sequencing and assembly.</title>
        <authorList>
            <person name="Chakraborty R."/>
        </authorList>
    </citation>
    <scope>NUCLEOTIDE SEQUENCE [LARGE SCALE GENOMIC DNA]</scope>
    <source>
        <strain evidence="1 2">ATCC 14479</strain>
        <plasmid evidence="2">Plasmid unnamed4</plasmid>
    </source>
</reference>